<feature type="transmembrane region" description="Helical" evidence="6">
    <location>
        <begin position="442"/>
        <end position="470"/>
    </location>
</feature>
<protein>
    <recommendedName>
        <fullName evidence="7">ComEC/Rec2-related protein domain-containing protein</fullName>
    </recommendedName>
</protein>
<dbReference type="STRING" id="1798491.A3C87_02675"/>
<feature type="transmembrane region" description="Helical" evidence="6">
    <location>
        <begin position="225"/>
        <end position="251"/>
    </location>
</feature>
<name>A0A1F6DJE8_9BACT</name>
<feature type="transmembrane region" description="Helical" evidence="6">
    <location>
        <begin position="324"/>
        <end position="345"/>
    </location>
</feature>
<proteinExistence type="predicted"/>
<dbReference type="NCBIfam" id="TIGR00360">
    <property type="entry name" value="ComEC_N-term"/>
    <property type="match status" value="1"/>
</dbReference>
<dbReference type="PANTHER" id="PTHR30619">
    <property type="entry name" value="DNA INTERNALIZATION/COMPETENCE PROTEIN COMEC/REC2"/>
    <property type="match status" value="1"/>
</dbReference>
<reference evidence="8 9" key="1">
    <citation type="journal article" date="2016" name="Nat. Commun.">
        <title>Thousands of microbial genomes shed light on interconnected biogeochemical processes in an aquifer system.</title>
        <authorList>
            <person name="Anantharaman K."/>
            <person name="Brown C.T."/>
            <person name="Hug L.A."/>
            <person name="Sharon I."/>
            <person name="Castelle C.J."/>
            <person name="Probst A.J."/>
            <person name="Thomas B.C."/>
            <person name="Singh A."/>
            <person name="Wilkins M.J."/>
            <person name="Karaoz U."/>
            <person name="Brodie E.L."/>
            <person name="Williams K.H."/>
            <person name="Hubbard S.S."/>
            <person name="Banfield J.F."/>
        </authorList>
    </citation>
    <scope>NUCLEOTIDE SEQUENCE [LARGE SCALE GENOMIC DNA]</scope>
</reference>
<evidence type="ECO:0000313" key="8">
    <source>
        <dbReference type="EMBL" id="OGG61531.1"/>
    </source>
</evidence>
<evidence type="ECO:0000256" key="4">
    <source>
        <dbReference type="ARBA" id="ARBA00022989"/>
    </source>
</evidence>
<dbReference type="InterPro" id="IPR052159">
    <property type="entry name" value="Competence_DNA_uptake"/>
</dbReference>
<dbReference type="PANTHER" id="PTHR30619:SF7">
    <property type="entry name" value="BETA-LACTAMASE DOMAIN PROTEIN"/>
    <property type="match status" value="1"/>
</dbReference>
<feature type="transmembrane region" description="Helical" evidence="6">
    <location>
        <begin position="257"/>
        <end position="278"/>
    </location>
</feature>
<evidence type="ECO:0000256" key="2">
    <source>
        <dbReference type="ARBA" id="ARBA00022475"/>
    </source>
</evidence>
<keyword evidence="3 6" id="KW-0812">Transmembrane</keyword>
<feature type="transmembrane region" description="Helical" evidence="6">
    <location>
        <begin position="382"/>
        <end position="405"/>
    </location>
</feature>
<dbReference type="GO" id="GO:0005886">
    <property type="term" value="C:plasma membrane"/>
    <property type="evidence" value="ECO:0007669"/>
    <property type="project" value="UniProtKB-SubCell"/>
</dbReference>
<evidence type="ECO:0000259" key="7">
    <source>
        <dbReference type="Pfam" id="PF03772"/>
    </source>
</evidence>
<dbReference type="EMBL" id="MFLE01000017">
    <property type="protein sequence ID" value="OGG61531.1"/>
    <property type="molecule type" value="Genomic_DNA"/>
</dbReference>
<keyword evidence="4 6" id="KW-1133">Transmembrane helix</keyword>
<feature type="transmembrane region" description="Helical" evidence="6">
    <location>
        <begin position="417"/>
        <end position="436"/>
    </location>
</feature>
<evidence type="ECO:0000256" key="6">
    <source>
        <dbReference type="SAM" id="Phobius"/>
    </source>
</evidence>
<organism evidence="8 9">
    <name type="scientific">Candidatus Kaiserbacteria bacterium RIFCSPHIGHO2_02_FULL_49_34</name>
    <dbReference type="NCBI Taxonomy" id="1798491"/>
    <lineage>
        <taxon>Bacteria</taxon>
        <taxon>Candidatus Kaiseribacteriota</taxon>
    </lineage>
</organism>
<dbReference type="InterPro" id="IPR004477">
    <property type="entry name" value="ComEC_N"/>
</dbReference>
<feature type="domain" description="ComEC/Rec2-related protein" evidence="7">
    <location>
        <begin position="204"/>
        <end position="468"/>
    </location>
</feature>
<dbReference type="AlphaFoldDB" id="A0A1F6DJE8"/>
<accession>A0A1F6DJE8</accession>
<comment type="subcellular location">
    <subcellularLocation>
        <location evidence="1">Cell membrane</location>
        <topology evidence="1">Multi-pass membrane protein</topology>
    </subcellularLocation>
</comment>
<gene>
    <name evidence="8" type="ORF">A3C87_02675</name>
</gene>
<dbReference type="Proteomes" id="UP000176511">
    <property type="component" value="Unassembled WGS sequence"/>
</dbReference>
<feature type="transmembrane region" description="Helical" evidence="6">
    <location>
        <begin position="357"/>
        <end position="376"/>
    </location>
</feature>
<evidence type="ECO:0000256" key="3">
    <source>
        <dbReference type="ARBA" id="ARBA00022692"/>
    </source>
</evidence>
<evidence type="ECO:0000256" key="5">
    <source>
        <dbReference type="ARBA" id="ARBA00023136"/>
    </source>
</evidence>
<sequence length="504" mass="55055">MTAGWLIGIVFGTSDVVSYSQTPLLLIFSAIFLPLLAYFAQGLRTSVLFLSGICILGFIHASTTVTHFDTIARSTEAVERKAVVAQILSSNAMRTRVLLQDEAWGVGIRATLPESTLRVGEVILYSALLHEPEPFITETGRVFAYTEFSRARNVLFDTKTLKYEVVGTNWYHTDIGTLYTFRDAIAATIARTIREPEAGLATAMLLGIGGTLDEDENRVFREVGLVHIVVLSGFHIMAIFAAIIFLTSFFLPYRARFVVALGATLLFSVMVGLTPTVVRADIMATCVAIACVLGKGRAPLRALAIAACIITFLAPYALLYDAGFQFSFLATFAIIVVTPIIMLFLRAIPTTFELRAIVAATISIELILTPLLSWSMGTFPLIGTFANVLVLPVVPFAMLASLVLWIGSVVSPSAVPFFAELVTLLHGYIIAVARLLHALPYAYFTIGIYSLSVLGCIYVLVTVGILFLAYRRYGMPDKQKSALSGPDVHDWKIETIDDIRQRLG</sequence>
<evidence type="ECO:0000256" key="1">
    <source>
        <dbReference type="ARBA" id="ARBA00004651"/>
    </source>
</evidence>
<keyword evidence="5 6" id="KW-0472">Membrane</keyword>
<keyword evidence="2" id="KW-1003">Cell membrane</keyword>
<evidence type="ECO:0000313" key="9">
    <source>
        <dbReference type="Proteomes" id="UP000176511"/>
    </source>
</evidence>
<comment type="caution">
    <text evidence="8">The sequence shown here is derived from an EMBL/GenBank/DDBJ whole genome shotgun (WGS) entry which is preliminary data.</text>
</comment>
<feature type="transmembrane region" description="Helical" evidence="6">
    <location>
        <begin position="298"/>
        <end position="318"/>
    </location>
</feature>
<dbReference type="Pfam" id="PF03772">
    <property type="entry name" value="Competence"/>
    <property type="match status" value="1"/>
</dbReference>